<dbReference type="SUPFAM" id="SSF46785">
    <property type="entry name" value="Winged helix' DNA-binding domain"/>
    <property type="match status" value="1"/>
</dbReference>
<comment type="similarity">
    <text evidence="1">Belongs to the LysR transcriptional regulatory family.</text>
</comment>
<dbReference type="InterPro" id="IPR005119">
    <property type="entry name" value="LysR_subst-bd"/>
</dbReference>
<keyword evidence="4" id="KW-0804">Transcription</keyword>
<reference evidence="6 7" key="1">
    <citation type="submission" date="2020-12" db="EMBL/GenBank/DDBJ databases">
        <title>Oil enriched cultivation method for isolating marine PHA-producing bacteria.</title>
        <authorList>
            <person name="Zheng W."/>
            <person name="Yu S."/>
            <person name="Huang Y."/>
        </authorList>
    </citation>
    <scope>NUCLEOTIDE SEQUENCE [LARGE SCALE GENOMIC DNA]</scope>
    <source>
        <strain evidence="6 7">SN0-2</strain>
    </source>
</reference>
<dbReference type="InterPro" id="IPR050950">
    <property type="entry name" value="HTH-type_LysR_regulators"/>
</dbReference>
<dbReference type="PRINTS" id="PR00039">
    <property type="entry name" value="HTHLYSR"/>
</dbReference>
<evidence type="ECO:0000259" key="5">
    <source>
        <dbReference type="PROSITE" id="PS50931"/>
    </source>
</evidence>
<dbReference type="EMBL" id="JAEKJR010000003">
    <property type="protein sequence ID" value="MBN8432233.1"/>
    <property type="molecule type" value="Genomic_DNA"/>
</dbReference>
<evidence type="ECO:0000256" key="2">
    <source>
        <dbReference type="ARBA" id="ARBA00023015"/>
    </source>
</evidence>
<dbReference type="Gene3D" id="1.10.10.10">
    <property type="entry name" value="Winged helix-like DNA-binding domain superfamily/Winged helix DNA-binding domain"/>
    <property type="match status" value="1"/>
</dbReference>
<evidence type="ECO:0000256" key="1">
    <source>
        <dbReference type="ARBA" id="ARBA00009437"/>
    </source>
</evidence>
<keyword evidence="7" id="KW-1185">Reference proteome</keyword>
<evidence type="ECO:0000313" key="6">
    <source>
        <dbReference type="EMBL" id="MBN8432233.1"/>
    </source>
</evidence>
<dbReference type="PROSITE" id="PS50931">
    <property type="entry name" value="HTH_LYSR"/>
    <property type="match status" value="1"/>
</dbReference>
<dbReference type="PANTHER" id="PTHR30419">
    <property type="entry name" value="HTH-TYPE TRANSCRIPTIONAL REGULATOR YBHD"/>
    <property type="match status" value="1"/>
</dbReference>
<protein>
    <submittedName>
        <fullName evidence="6">LysR family transcriptional regulator</fullName>
    </submittedName>
</protein>
<evidence type="ECO:0000256" key="4">
    <source>
        <dbReference type="ARBA" id="ARBA00023163"/>
    </source>
</evidence>
<sequence length="299" mass="32408">MNTTIKQLRAFVTVARTRSLAEASAQLHVSQPAISIAIRSLEESLGGALFSRDGRQLVLTPEGVGFVERAQQLLHNWDNTLDAVQQRFRLQQGQLSIAAIPAFALNQLPGLLKQFHRQHPDINIVLEDIVMEGVVNAVQEGRAELGFSFRPDDLGNLGFTPIGDDRFVAVLPEGHKLQGKKVVRWQDLAQERFIAMNRGSAVRRWTDAAFAQNATSGEASPRLLCEASQLSTIGRLVQSGLGVSAVPNLCAEQMRDYGLVCKPLAEPVVTHAVGILAREAGALSAPAQAFLALVLDAHT</sequence>
<dbReference type="InterPro" id="IPR036388">
    <property type="entry name" value="WH-like_DNA-bd_sf"/>
</dbReference>
<evidence type="ECO:0000256" key="3">
    <source>
        <dbReference type="ARBA" id="ARBA00023125"/>
    </source>
</evidence>
<dbReference type="CDD" id="cd08440">
    <property type="entry name" value="PBP2_LTTR_like_4"/>
    <property type="match status" value="1"/>
</dbReference>
<evidence type="ECO:0000313" key="7">
    <source>
        <dbReference type="Proteomes" id="UP000664293"/>
    </source>
</evidence>
<feature type="domain" description="HTH lysR-type" evidence="5">
    <location>
        <begin position="1"/>
        <end position="60"/>
    </location>
</feature>
<comment type="caution">
    <text evidence="6">The sequence shown here is derived from an EMBL/GenBank/DDBJ whole genome shotgun (WGS) entry which is preliminary data.</text>
</comment>
<dbReference type="RefSeq" id="WP_207003945.1">
    <property type="nucleotide sequence ID" value="NZ_JAEKJR010000003.1"/>
</dbReference>
<organism evidence="6 7">
    <name type="scientific">Microbulbifer salipaludis</name>
    <dbReference type="NCBI Taxonomy" id="187980"/>
    <lineage>
        <taxon>Bacteria</taxon>
        <taxon>Pseudomonadati</taxon>
        <taxon>Pseudomonadota</taxon>
        <taxon>Gammaproteobacteria</taxon>
        <taxon>Cellvibrionales</taxon>
        <taxon>Microbulbiferaceae</taxon>
        <taxon>Microbulbifer</taxon>
    </lineage>
</organism>
<dbReference type="PANTHER" id="PTHR30419:SF30">
    <property type="entry name" value="LYSR FAMILY TRANSCRIPTIONAL REGULATOR"/>
    <property type="match status" value="1"/>
</dbReference>
<dbReference type="SUPFAM" id="SSF53850">
    <property type="entry name" value="Periplasmic binding protein-like II"/>
    <property type="match status" value="1"/>
</dbReference>
<dbReference type="Pfam" id="PF03466">
    <property type="entry name" value="LysR_substrate"/>
    <property type="match status" value="1"/>
</dbReference>
<dbReference type="Proteomes" id="UP000664293">
    <property type="component" value="Unassembled WGS sequence"/>
</dbReference>
<dbReference type="Gene3D" id="3.40.190.290">
    <property type="match status" value="1"/>
</dbReference>
<dbReference type="Pfam" id="PF00126">
    <property type="entry name" value="HTH_1"/>
    <property type="match status" value="1"/>
</dbReference>
<proteinExistence type="inferred from homology"/>
<gene>
    <name evidence="6" type="ORF">JF535_15395</name>
</gene>
<dbReference type="InterPro" id="IPR036390">
    <property type="entry name" value="WH_DNA-bd_sf"/>
</dbReference>
<dbReference type="InterPro" id="IPR000847">
    <property type="entry name" value="LysR_HTH_N"/>
</dbReference>
<keyword evidence="3" id="KW-0238">DNA-binding</keyword>
<accession>A0ABS3EAB4</accession>
<name>A0ABS3EAB4_9GAMM</name>
<keyword evidence="2" id="KW-0805">Transcription regulation</keyword>